<proteinExistence type="predicted"/>
<sequence length="63" mass="7192">MEIEQGMNSSDIADLLERNEIINDTKPFIDYLAEHDLSQTIQLGSYEMNSSMSIEEIANLITR</sequence>
<evidence type="ECO:0000313" key="2">
    <source>
        <dbReference type="Proteomes" id="UP000316425"/>
    </source>
</evidence>
<organism evidence="1 2">
    <name type="scientific">Allobacillus salarius</name>
    <dbReference type="NCBI Taxonomy" id="1955272"/>
    <lineage>
        <taxon>Bacteria</taxon>
        <taxon>Bacillati</taxon>
        <taxon>Bacillota</taxon>
        <taxon>Bacilli</taxon>
        <taxon>Bacillales</taxon>
        <taxon>Bacillaceae</taxon>
        <taxon>Allobacillus</taxon>
    </lineage>
</organism>
<accession>A0A556PU14</accession>
<keyword evidence="2" id="KW-1185">Reference proteome</keyword>
<dbReference type="Pfam" id="PF02618">
    <property type="entry name" value="YceG"/>
    <property type="match status" value="1"/>
</dbReference>
<protein>
    <submittedName>
        <fullName evidence="1">Endolytic transglycosylase MltG</fullName>
    </submittedName>
</protein>
<gene>
    <name evidence="1" type="ORF">FPQ13_01110</name>
</gene>
<dbReference type="Proteomes" id="UP000316425">
    <property type="component" value="Unassembled WGS sequence"/>
</dbReference>
<dbReference type="AlphaFoldDB" id="A0A556PU14"/>
<dbReference type="InterPro" id="IPR003770">
    <property type="entry name" value="MLTG-like"/>
</dbReference>
<reference evidence="1 2" key="1">
    <citation type="submission" date="2019-07" db="EMBL/GenBank/DDBJ databases">
        <title>Allobacillus sp. nov. SKP isolated from shrimp paste of Euphausiacea.</title>
        <authorList>
            <person name="Kanchanasin P."/>
            <person name="Tanasupawat S."/>
            <person name="Shi W."/>
            <person name="Wu L."/>
            <person name="Ma J."/>
        </authorList>
    </citation>
    <scope>NUCLEOTIDE SEQUENCE [LARGE SCALE GENOMIC DNA]</scope>
    <source>
        <strain evidence="1 2">SKP4-8</strain>
    </source>
</reference>
<dbReference type="Gene3D" id="3.30.1490.480">
    <property type="entry name" value="Endolytic murein transglycosylase"/>
    <property type="match status" value="1"/>
</dbReference>
<comment type="caution">
    <text evidence="1">The sequence shown here is derived from an EMBL/GenBank/DDBJ whole genome shotgun (WGS) entry which is preliminary data.</text>
</comment>
<evidence type="ECO:0000313" key="1">
    <source>
        <dbReference type="EMBL" id="TSJ67863.1"/>
    </source>
</evidence>
<name>A0A556PU14_9BACI</name>
<dbReference type="OrthoDB" id="2138957at2"/>
<dbReference type="EMBL" id="VMHE01000001">
    <property type="protein sequence ID" value="TSJ67863.1"/>
    <property type="molecule type" value="Genomic_DNA"/>
</dbReference>